<evidence type="ECO:0000256" key="10">
    <source>
        <dbReference type="SAM" id="MobiDB-lite"/>
    </source>
</evidence>
<accession>A0A0K9P670</accession>
<name>A0A0K9P670_ZOSMR</name>
<dbReference type="InterPro" id="IPR003851">
    <property type="entry name" value="Znf_Dof"/>
</dbReference>
<dbReference type="PANTHER" id="PTHR31992">
    <property type="entry name" value="DOF ZINC FINGER PROTEIN DOF1.4-RELATED"/>
    <property type="match status" value="1"/>
</dbReference>
<proteinExistence type="predicted"/>
<reference evidence="13" key="1">
    <citation type="journal article" date="2016" name="Nature">
        <title>The genome of the seagrass Zostera marina reveals angiosperm adaptation to the sea.</title>
        <authorList>
            <person name="Olsen J.L."/>
            <person name="Rouze P."/>
            <person name="Verhelst B."/>
            <person name="Lin Y.-C."/>
            <person name="Bayer T."/>
            <person name="Collen J."/>
            <person name="Dattolo E."/>
            <person name="De Paoli E."/>
            <person name="Dittami S."/>
            <person name="Maumus F."/>
            <person name="Michel G."/>
            <person name="Kersting A."/>
            <person name="Lauritano C."/>
            <person name="Lohaus R."/>
            <person name="Toepel M."/>
            <person name="Tonon T."/>
            <person name="Vanneste K."/>
            <person name="Amirebrahimi M."/>
            <person name="Brakel J."/>
            <person name="Bostroem C."/>
            <person name="Chovatia M."/>
            <person name="Grimwood J."/>
            <person name="Jenkins J.W."/>
            <person name="Jueterbock A."/>
            <person name="Mraz A."/>
            <person name="Stam W.T."/>
            <person name="Tice H."/>
            <person name="Bornberg-Bauer E."/>
            <person name="Green P.J."/>
            <person name="Pearson G.A."/>
            <person name="Procaccini G."/>
            <person name="Duarte C.M."/>
            <person name="Schmutz J."/>
            <person name="Reusch T.B.H."/>
            <person name="Van de Peer Y."/>
        </authorList>
    </citation>
    <scope>NUCLEOTIDE SEQUENCE [LARGE SCALE GENOMIC DNA]</scope>
    <source>
        <strain evidence="13">cv. Finnish</strain>
    </source>
</reference>
<keyword evidence="5 8" id="KW-0238">DNA-binding</keyword>
<evidence type="ECO:0000313" key="13">
    <source>
        <dbReference type="Proteomes" id="UP000036987"/>
    </source>
</evidence>
<evidence type="ECO:0000256" key="9">
    <source>
        <dbReference type="RuleBase" id="RU369094"/>
    </source>
</evidence>
<keyword evidence="13" id="KW-1185">Reference proteome</keyword>
<dbReference type="GO" id="GO:0003677">
    <property type="term" value="F:DNA binding"/>
    <property type="evidence" value="ECO:0007669"/>
    <property type="project" value="UniProtKB-UniRule"/>
</dbReference>
<dbReference type="InterPro" id="IPR045174">
    <property type="entry name" value="Dof"/>
</dbReference>
<feature type="compositionally biased region" description="Gly residues" evidence="10">
    <location>
        <begin position="231"/>
        <end position="251"/>
    </location>
</feature>
<evidence type="ECO:0000256" key="3">
    <source>
        <dbReference type="ARBA" id="ARBA00022833"/>
    </source>
</evidence>
<feature type="region of interest" description="Disordered" evidence="10">
    <location>
        <begin position="231"/>
        <end position="259"/>
    </location>
</feature>
<evidence type="ECO:0000256" key="2">
    <source>
        <dbReference type="ARBA" id="ARBA00022771"/>
    </source>
</evidence>
<comment type="caution">
    <text evidence="12">The sequence shown here is derived from an EMBL/GenBank/DDBJ whole genome shotgun (WGS) entry which is preliminary data.</text>
</comment>
<dbReference type="AlphaFoldDB" id="A0A0K9P670"/>
<dbReference type="Pfam" id="PF02701">
    <property type="entry name" value="Zn_ribbon_Dof"/>
    <property type="match status" value="1"/>
</dbReference>
<evidence type="ECO:0000256" key="8">
    <source>
        <dbReference type="PROSITE-ProRule" id="PRU00071"/>
    </source>
</evidence>
<dbReference type="Proteomes" id="UP000036987">
    <property type="component" value="Unassembled WGS sequence"/>
</dbReference>
<protein>
    <recommendedName>
        <fullName evidence="9">Dof zinc finger protein</fullName>
    </recommendedName>
</protein>
<dbReference type="GO" id="GO:0005634">
    <property type="term" value="C:nucleus"/>
    <property type="evidence" value="ECO:0007669"/>
    <property type="project" value="UniProtKB-SubCell"/>
</dbReference>
<sequence>MNGETSAAEAAAVVKEEEENGDGKKQQNLMCPRCQSTNTKFCYFNNYNMSQPRHFCKTCRRYWTKGGSLRNIPVGGNSRKKRAFLGGNAGAAGNNSNRELGGGENRTARRVVMNSHLTARSGGMALMMVSSSITPTLTPTPNPASILGHVGLDIMGSGGRRFGHLLEGNRDYGNLLCPSAGVGQMQITPTVNSDNSGEINNNNSFIESPSVSTYHFPPHDDFTFWSTGGGVGSNGTTGSGTGTGNGNGGGLWSDVPPRF</sequence>
<organism evidence="12 13">
    <name type="scientific">Zostera marina</name>
    <name type="common">Eelgrass</name>
    <dbReference type="NCBI Taxonomy" id="29655"/>
    <lineage>
        <taxon>Eukaryota</taxon>
        <taxon>Viridiplantae</taxon>
        <taxon>Streptophyta</taxon>
        <taxon>Embryophyta</taxon>
        <taxon>Tracheophyta</taxon>
        <taxon>Spermatophyta</taxon>
        <taxon>Magnoliopsida</taxon>
        <taxon>Liliopsida</taxon>
        <taxon>Zosteraceae</taxon>
        <taxon>Zostera</taxon>
    </lineage>
</organism>
<feature type="domain" description="Dof-type" evidence="11">
    <location>
        <begin position="29"/>
        <end position="83"/>
    </location>
</feature>
<evidence type="ECO:0000256" key="7">
    <source>
        <dbReference type="ARBA" id="ARBA00023242"/>
    </source>
</evidence>
<dbReference type="GO" id="GO:0003700">
    <property type="term" value="F:DNA-binding transcription factor activity"/>
    <property type="evidence" value="ECO:0007669"/>
    <property type="project" value="UniProtKB-UniRule"/>
</dbReference>
<evidence type="ECO:0000256" key="4">
    <source>
        <dbReference type="ARBA" id="ARBA00023015"/>
    </source>
</evidence>
<dbReference type="EMBL" id="LFYR01001213">
    <property type="protein sequence ID" value="KMZ63707.1"/>
    <property type="molecule type" value="Genomic_DNA"/>
</dbReference>
<dbReference type="PANTHER" id="PTHR31992:SF316">
    <property type="entry name" value="DOF ZINC FINGER PROTEIN DOF1.2"/>
    <property type="match status" value="1"/>
</dbReference>
<evidence type="ECO:0000256" key="1">
    <source>
        <dbReference type="ARBA" id="ARBA00022723"/>
    </source>
</evidence>
<keyword evidence="6 9" id="KW-0804">Transcription</keyword>
<dbReference type="GO" id="GO:0008270">
    <property type="term" value="F:zinc ion binding"/>
    <property type="evidence" value="ECO:0007669"/>
    <property type="project" value="UniProtKB-KW"/>
</dbReference>
<comment type="subcellular location">
    <subcellularLocation>
        <location evidence="8 9">Nucleus</location>
    </subcellularLocation>
</comment>
<evidence type="ECO:0000256" key="6">
    <source>
        <dbReference type="ARBA" id="ARBA00023163"/>
    </source>
</evidence>
<evidence type="ECO:0000259" key="11">
    <source>
        <dbReference type="PROSITE" id="PS50884"/>
    </source>
</evidence>
<dbReference type="PROSITE" id="PS01361">
    <property type="entry name" value="ZF_DOF_1"/>
    <property type="match status" value="1"/>
</dbReference>
<keyword evidence="1 9" id="KW-0479">Metal-binding</keyword>
<comment type="function">
    <text evidence="9">Transcription factor that binds specifically to a 5'-AA[AG]G-3' consensus core sequence.</text>
</comment>
<keyword evidence="3 9" id="KW-0862">Zinc</keyword>
<gene>
    <name evidence="12" type="ORF">ZOSMA_3G01920</name>
</gene>
<evidence type="ECO:0000256" key="5">
    <source>
        <dbReference type="ARBA" id="ARBA00023125"/>
    </source>
</evidence>
<evidence type="ECO:0000313" key="12">
    <source>
        <dbReference type="EMBL" id="KMZ63707.1"/>
    </source>
</evidence>
<keyword evidence="2 8" id="KW-0863">Zinc-finger</keyword>
<keyword evidence="7 8" id="KW-0539">Nucleus</keyword>
<dbReference type="PROSITE" id="PS50884">
    <property type="entry name" value="ZF_DOF_2"/>
    <property type="match status" value="1"/>
</dbReference>
<feature type="region of interest" description="Disordered" evidence="10">
    <location>
        <begin position="1"/>
        <end position="28"/>
    </location>
</feature>
<dbReference type="OrthoDB" id="1927254at2759"/>
<keyword evidence="4 9" id="KW-0805">Transcription regulation</keyword>